<evidence type="ECO:0000256" key="5">
    <source>
        <dbReference type="ARBA" id="ARBA00023242"/>
    </source>
</evidence>
<dbReference type="PANTHER" id="PTHR46481">
    <property type="entry name" value="ZINC FINGER BED DOMAIN-CONTAINING PROTEIN 4"/>
    <property type="match status" value="1"/>
</dbReference>
<dbReference type="GO" id="GO:0046983">
    <property type="term" value="F:protein dimerization activity"/>
    <property type="evidence" value="ECO:0007669"/>
    <property type="project" value="InterPro"/>
</dbReference>
<dbReference type="PANTHER" id="PTHR46481:SF10">
    <property type="entry name" value="ZINC FINGER BED DOMAIN-CONTAINING PROTEIN 39"/>
    <property type="match status" value="1"/>
</dbReference>
<protein>
    <recommendedName>
        <fullName evidence="7">HAT C-terminal dimerisation domain-containing protein</fullName>
    </recommendedName>
</protein>
<feature type="region of interest" description="Disordered" evidence="6">
    <location>
        <begin position="260"/>
        <end position="301"/>
    </location>
</feature>
<evidence type="ECO:0000256" key="4">
    <source>
        <dbReference type="ARBA" id="ARBA00022833"/>
    </source>
</evidence>
<evidence type="ECO:0000313" key="10">
    <source>
        <dbReference type="Proteomes" id="UP000008820"/>
    </source>
</evidence>
<dbReference type="InterPro" id="IPR052035">
    <property type="entry name" value="ZnF_BED_domain_contain"/>
</dbReference>
<organism evidence="9 10">
    <name type="scientific">Aedes aegypti</name>
    <name type="common">Yellowfever mosquito</name>
    <name type="synonym">Culex aegypti</name>
    <dbReference type="NCBI Taxonomy" id="7159"/>
    <lineage>
        <taxon>Eukaryota</taxon>
        <taxon>Metazoa</taxon>
        <taxon>Ecdysozoa</taxon>
        <taxon>Arthropoda</taxon>
        <taxon>Hexapoda</taxon>
        <taxon>Insecta</taxon>
        <taxon>Pterygota</taxon>
        <taxon>Neoptera</taxon>
        <taxon>Endopterygota</taxon>
        <taxon>Diptera</taxon>
        <taxon>Nematocera</taxon>
        <taxon>Culicoidea</taxon>
        <taxon>Culicidae</taxon>
        <taxon>Culicinae</taxon>
        <taxon>Aedini</taxon>
        <taxon>Aedes</taxon>
        <taxon>Stegomyia</taxon>
    </lineage>
</organism>
<dbReference type="EnsemblMetazoa" id="AAEL021999-RA">
    <property type="protein sequence ID" value="AAEL021999-PA"/>
    <property type="gene ID" value="AAEL021999"/>
</dbReference>
<evidence type="ECO:0000313" key="9">
    <source>
        <dbReference type="EnsemblMetazoa" id="AAEL025988-PA"/>
    </source>
</evidence>
<keyword evidence="2" id="KW-0479">Metal-binding</keyword>
<evidence type="ECO:0000259" key="7">
    <source>
        <dbReference type="Pfam" id="PF05699"/>
    </source>
</evidence>
<dbReference type="OrthoDB" id="7763533at2759"/>
<gene>
    <name evidence="9" type="primary">110677723</name>
    <name evidence="8" type="synonym">110677857</name>
</gene>
<dbReference type="AlphaFoldDB" id="A0A6I8U8X8"/>
<evidence type="ECO:0000256" key="2">
    <source>
        <dbReference type="ARBA" id="ARBA00022723"/>
    </source>
</evidence>
<dbReference type="InterPro" id="IPR012337">
    <property type="entry name" value="RNaseH-like_sf"/>
</dbReference>
<comment type="subcellular location">
    <subcellularLocation>
        <location evidence="1">Nucleus</location>
    </subcellularLocation>
</comment>
<evidence type="ECO:0000256" key="6">
    <source>
        <dbReference type="SAM" id="MobiDB-lite"/>
    </source>
</evidence>
<feature type="domain" description="HAT C-terminal dimerisation" evidence="7">
    <location>
        <begin position="581"/>
        <end position="655"/>
    </location>
</feature>
<dbReference type="SUPFAM" id="SSF53098">
    <property type="entry name" value="Ribonuclease H-like"/>
    <property type="match status" value="1"/>
</dbReference>
<evidence type="ECO:0000313" key="8">
    <source>
        <dbReference type="EnsemblMetazoa" id="AAEL021999-PA"/>
    </source>
</evidence>
<dbReference type="Pfam" id="PF05699">
    <property type="entry name" value="Dimer_Tnp_hAT"/>
    <property type="match status" value="1"/>
</dbReference>
<evidence type="ECO:0000256" key="3">
    <source>
        <dbReference type="ARBA" id="ARBA00022771"/>
    </source>
</evidence>
<dbReference type="InterPro" id="IPR008906">
    <property type="entry name" value="HATC_C_dom"/>
</dbReference>
<keyword evidence="4" id="KW-0862">Zinc</keyword>
<name>A0A6I8U8X8_AEDAE</name>
<keyword evidence="3" id="KW-0863">Zinc-finger</keyword>
<keyword evidence="10" id="KW-1185">Reference proteome</keyword>
<sequence length="668" mass="76656">MASKKQSEVNLSDFFVSKKWISSDGREVRSLCCVLCGDPSKTFKCESKWNLKRHLVTKHKEKAKEIGLDKDLEDENCDPNAQSFKNKIKVSFWVDPNDHKKRMVKWVSVGNVPLNFFNLKCVQEVLHPIEEGMKIGHTNRHNILQYVHDCTVNAVKHISLEMQGKLISIKADLASRKGRTILGINAQFIKHGEIVVRTLMMAERFEKNTAENIMEEILRALATFDIQLPQIYSITTDNGSNMLKATRLTRNLQELNDSCLDEREESEYEDTDAEGDEELSADTDEPNSIDFETTEEPSESDALWDDDFHLQDMKDDELPVIEKASLTGIRCAAHTVQLSVLDVLKKDTVAKFLTKTRKLVKTLRAQPYGNMFRHDKTKKLPFFDGDTRWGSSHQMVDCLLQQQDFIISMLPPNLLKDYSANYWKRVEQFVLVTTPLYVLTKRIQEETMTCGQLFLYWKECCLDLEVLQDTLAKQLLDALVERKPMWFNNPAFYAALLVDLRLNEFDPPILTAEQKEEGIMHMLATWKSIKAVTGKQKIEVESTAPTSSKNTPLKRVQQLLSASKQSKPPDISEMEKKIRRLSLEPSLPLECDVIEWWDKQYNKDVDLVQLALTVLQLPCTQVSVERSFNGLGQILSKFRTSLGSIPLQQILFLKANDNFIDSIYMNFA</sequence>
<dbReference type="GO" id="GO:0005634">
    <property type="term" value="C:nucleus"/>
    <property type="evidence" value="ECO:0007669"/>
    <property type="project" value="UniProtKB-SubCell"/>
</dbReference>
<dbReference type="InParanoid" id="A0A6I8U8X8"/>
<keyword evidence="5" id="KW-0539">Nucleus</keyword>
<reference evidence="9" key="2">
    <citation type="submission" date="2020-05" db="UniProtKB">
        <authorList>
            <consortium name="EnsemblMetazoa"/>
        </authorList>
    </citation>
    <scope>IDENTIFICATION</scope>
    <source>
        <strain evidence="9">LVP_AGWG</strain>
    </source>
</reference>
<dbReference type="EnsemblMetazoa" id="AAEL025988-RA">
    <property type="protein sequence ID" value="AAEL025988-PA"/>
    <property type="gene ID" value="AAEL025988"/>
</dbReference>
<dbReference type="GO" id="GO:0008270">
    <property type="term" value="F:zinc ion binding"/>
    <property type="evidence" value="ECO:0007669"/>
    <property type="project" value="UniProtKB-KW"/>
</dbReference>
<accession>A0A6I8U8X8</accession>
<reference evidence="9 10" key="1">
    <citation type="submission" date="2017-06" db="EMBL/GenBank/DDBJ databases">
        <title>Aedes aegypti genome working group (AGWG) sequencing and assembly.</title>
        <authorList>
            <consortium name="Aedes aegypti Genome Working Group (AGWG)"/>
            <person name="Matthews B.J."/>
        </authorList>
    </citation>
    <scope>NUCLEOTIDE SEQUENCE [LARGE SCALE GENOMIC DNA]</scope>
    <source>
        <strain evidence="9 10">LVP_AGWG</strain>
    </source>
</reference>
<evidence type="ECO:0000256" key="1">
    <source>
        <dbReference type="ARBA" id="ARBA00004123"/>
    </source>
</evidence>
<proteinExistence type="predicted"/>
<dbReference type="Proteomes" id="UP000008820">
    <property type="component" value="Chromosome 3"/>
</dbReference>
<feature type="compositionally biased region" description="Acidic residues" evidence="6">
    <location>
        <begin position="262"/>
        <end position="301"/>
    </location>
</feature>